<reference evidence="10 11" key="1">
    <citation type="submission" date="2019-09" db="EMBL/GenBank/DDBJ databases">
        <title>Arenimonas chukotkensis sp. nov., a bacterium isolated from Chukotka hot spring, Arctic region, Russia.</title>
        <authorList>
            <person name="Zayulina K.S."/>
            <person name="Prokofeva M.I."/>
            <person name="Elcheninov A.G."/>
            <person name="Novikov A."/>
            <person name="Kochetkova T.V."/>
            <person name="Kublanov I.V."/>
        </authorList>
    </citation>
    <scope>NUCLEOTIDE SEQUENCE [LARGE SCALE GENOMIC DNA]</scope>
    <source>
        <strain evidence="10 11">3729k</strain>
    </source>
</reference>
<accession>A0A5B2ZC06</accession>
<comment type="pathway">
    <text evidence="2 7">Secondary metabolite metabolism; methylglyoxal degradation; (R)-lactate from methylglyoxal: step 2/2.</text>
</comment>
<feature type="binding site" evidence="7">
    <location>
        <position position="76"/>
    </location>
    <ligand>
        <name>Zn(2+)</name>
        <dbReference type="ChEBI" id="CHEBI:29105"/>
        <label>2</label>
    </ligand>
</feature>
<sequence length="276" mass="29635">MRGRGHGRDSASSPPTGHPVLHATPLPALEDNYIWLLTGAGGDAVVVDPGEAAPVLDAVARGLRPVAILVTHHHPDHIGGIRELRERFDLPVYAPVEPRIGLDDCIRVREGDRVDLPALGLALQVMEVPGHTLSHVAYYGGRYLLCGDTLFSLGCGRLFEGTPAQMLASLDRLASLPPDTLVCCSHEYTEANGRFAKAAEPDNPARDDHLAEVAVARAAGRPSLPSSIGRERAGNPFLRLESPGIRASLSARLGRPPRDRLEAFATLRAWKDGFRG</sequence>
<dbReference type="EMBL" id="VUOD01000002">
    <property type="protein sequence ID" value="KAA2285656.1"/>
    <property type="molecule type" value="Genomic_DNA"/>
</dbReference>
<dbReference type="SUPFAM" id="SSF56281">
    <property type="entry name" value="Metallo-hydrolase/oxidoreductase"/>
    <property type="match status" value="1"/>
</dbReference>
<dbReference type="UniPathway" id="UPA00619">
    <property type="reaction ID" value="UER00676"/>
</dbReference>
<dbReference type="InterPro" id="IPR017782">
    <property type="entry name" value="Hydroxyacylglutathione_Hdrlase"/>
</dbReference>
<dbReference type="HAMAP" id="MF_01374">
    <property type="entry name" value="Glyoxalase_2"/>
    <property type="match status" value="1"/>
</dbReference>
<dbReference type="Pfam" id="PF16123">
    <property type="entry name" value="HAGH_C"/>
    <property type="match status" value="1"/>
</dbReference>
<feature type="binding site" evidence="7">
    <location>
        <position position="72"/>
    </location>
    <ligand>
        <name>Zn(2+)</name>
        <dbReference type="ChEBI" id="CHEBI:29105"/>
        <label>1</label>
    </ligand>
</feature>
<evidence type="ECO:0000313" key="10">
    <source>
        <dbReference type="EMBL" id="KAA2285656.1"/>
    </source>
</evidence>
<keyword evidence="11" id="KW-1185">Reference proteome</keyword>
<dbReference type="PANTHER" id="PTHR43705">
    <property type="entry name" value="HYDROXYACYLGLUTATHIONE HYDROLASE"/>
    <property type="match status" value="1"/>
</dbReference>
<feature type="binding site" evidence="7">
    <location>
        <position position="148"/>
    </location>
    <ligand>
        <name>Zn(2+)</name>
        <dbReference type="ChEBI" id="CHEBI:29105"/>
        <label>2</label>
    </ligand>
</feature>
<evidence type="ECO:0000256" key="2">
    <source>
        <dbReference type="ARBA" id="ARBA00004963"/>
    </source>
</evidence>
<name>A0A5B2ZC06_9GAMM</name>
<keyword evidence="4 7" id="KW-0479">Metal-binding</keyword>
<comment type="function">
    <text evidence="7">Thiolesterase that catalyzes the hydrolysis of S-D-lactoyl-glutathione to form glutathione and D-lactic acid.</text>
</comment>
<dbReference type="SMART" id="SM00849">
    <property type="entry name" value="Lactamase_B"/>
    <property type="match status" value="1"/>
</dbReference>
<dbReference type="InterPro" id="IPR001279">
    <property type="entry name" value="Metallo-B-lactamas"/>
</dbReference>
<dbReference type="EC" id="3.1.2.6" evidence="7"/>
<feature type="binding site" evidence="7">
    <location>
        <position position="131"/>
    </location>
    <ligand>
        <name>Zn(2+)</name>
        <dbReference type="ChEBI" id="CHEBI:29105"/>
        <label>1</label>
    </ligand>
</feature>
<proteinExistence type="inferred from homology"/>
<evidence type="ECO:0000256" key="5">
    <source>
        <dbReference type="ARBA" id="ARBA00022801"/>
    </source>
</evidence>
<protein>
    <recommendedName>
        <fullName evidence="7">Hydroxyacylglutathione hydrolase</fullName>
        <ecNumber evidence="7">3.1.2.6</ecNumber>
    </recommendedName>
    <alternativeName>
        <fullName evidence="7">Glyoxalase II</fullName>
        <shortName evidence="7">Glx II</shortName>
    </alternativeName>
</protein>
<comment type="cofactor">
    <cofactor evidence="7">
        <name>Zn(2+)</name>
        <dbReference type="ChEBI" id="CHEBI:29105"/>
    </cofactor>
    <text evidence="7">Binds 2 Zn(2+) ions per subunit.</text>
</comment>
<keyword evidence="5 7" id="KW-0378">Hydrolase</keyword>
<evidence type="ECO:0000256" key="3">
    <source>
        <dbReference type="ARBA" id="ARBA00006759"/>
    </source>
</evidence>
<reference evidence="10 11" key="2">
    <citation type="submission" date="2019-09" db="EMBL/GenBank/DDBJ databases">
        <authorList>
            <person name="Mazur A."/>
        </authorList>
    </citation>
    <scope>NUCLEOTIDE SEQUENCE [LARGE SCALE GENOMIC DNA]</scope>
    <source>
        <strain evidence="10 11">3729k</strain>
    </source>
</reference>
<dbReference type="CDD" id="cd07723">
    <property type="entry name" value="hydroxyacylglutathione_hydrolase_MBL-fold"/>
    <property type="match status" value="1"/>
</dbReference>
<dbReference type="Gene3D" id="3.60.15.10">
    <property type="entry name" value="Ribonuclease Z/Hydroxyacylglutathione hydrolase-like"/>
    <property type="match status" value="1"/>
</dbReference>
<dbReference type="NCBIfam" id="TIGR03413">
    <property type="entry name" value="GSH_gloB"/>
    <property type="match status" value="1"/>
</dbReference>
<dbReference type="PANTHER" id="PTHR43705:SF1">
    <property type="entry name" value="HYDROXYACYLGLUTATHIONE HYDROLASE GLOB"/>
    <property type="match status" value="1"/>
</dbReference>
<dbReference type="InterPro" id="IPR036866">
    <property type="entry name" value="RibonucZ/Hydroxyglut_hydro"/>
</dbReference>
<dbReference type="GO" id="GO:0004416">
    <property type="term" value="F:hydroxyacylglutathione hydrolase activity"/>
    <property type="evidence" value="ECO:0007669"/>
    <property type="project" value="UniProtKB-UniRule"/>
</dbReference>
<evidence type="ECO:0000256" key="4">
    <source>
        <dbReference type="ARBA" id="ARBA00022723"/>
    </source>
</evidence>
<dbReference type="InterPro" id="IPR035680">
    <property type="entry name" value="Clx_II_MBL"/>
</dbReference>
<organism evidence="10 11">
    <name type="scientific">Arenimonas fontis</name>
    <dbReference type="NCBI Taxonomy" id="2608255"/>
    <lineage>
        <taxon>Bacteria</taxon>
        <taxon>Pseudomonadati</taxon>
        <taxon>Pseudomonadota</taxon>
        <taxon>Gammaproteobacteria</taxon>
        <taxon>Lysobacterales</taxon>
        <taxon>Lysobacteraceae</taxon>
        <taxon>Arenimonas</taxon>
    </lineage>
</organism>
<evidence type="ECO:0000259" key="9">
    <source>
        <dbReference type="SMART" id="SM00849"/>
    </source>
</evidence>
<keyword evidence="6 7" id="KW-0862">Zinc</keyword>
<dbReference type="GO" id="GO:0019243">
    <property type="term" value="P:methylglyoxal catabolic process to D-lactate via S-lactoyl-glutathione"/>
    <property type="evidence" value="ECO:0007669"/>
    <property type="project" value="UniProtKB-UniRule"/>
</dbReference>
<dbReference type="InterPro" id="IPR032282">
    <property type="entry name" value="HAGH_C"/>
</dbReference>
<comment type="similarity">
    <text evidence="3 7">Belongs to the metallo-beta-lactamase superfamily. Glyoxalase II family.</text>
</comment>
<evidence type="ECO:0000256" key="7">
    <source>
        <dbReference type="HAMAP-Rule" id="MF_01374"/>
    </source>
</evidence>
<dbReference type="InterPro" id="IPR050110">
    <property type="entry name" value="Glyoxalase_II_hydrolase"/>
</dbReference>
<feature type="region of interest" description="Disordered" evidence="8">
    <location>
        <begin position="1"/>
        <end position="23"/>
    </location>
</feature>
<evidence type="ECO:0000313" key="11">
    <source>
        <dbReference type="Proteomes" id="UP000322165"/>
    </source>
</evidence>
<gene>
    <name evidence="7 10" type="primary">gloB</name>
    <name evidence="10" type="ORF">F0415_03190</name>
</gene>
<feature type="domain" description="Metallo-beta-lactamase" evidence="9">
    <location>
        <begin position="31"/>
        <end position="186"/>
    </location>
</feature>
<dbReference type="GO" id="GO:0046872">
    <property type="term" value="F:metal ion binding"/>
    <property type="evidence" value="ECO:0007669"/>
    <property type="project" value="UniProtKB-KW"/>
</dbReference>
<dbReference type="Pfam" id="PF00753">
    <property type="entry name" value="Lactamase_B"/>
    <property type="match status" value="1"/>
</dbReference>
<feature type="binding site" evidence="7">
    <location>
        <position position="148"/>
    </location>
    <ligand>
        <name>Zn(2+)</name>
        <dbReference type="ChEBI" id="CHEBI:29105"/>
        <label>1</label>
    </ligand>
</feature>
<dbReference type="Proteomes" id="UP000322165">
    <property type="component" value="Unassembled WGS sequence"/>
</dbReference>
<dbReference type="AlphaFoldDB" id="A0A5B2ZC06"/>
<dbReference type="PIRSF" id="PIRSF005457">
    <property type="entry name" value="Glx"/>
    <property type="match status" value="1"/>
</dbReference>
<comment type="caution">
    <text evidence="10">The sequence shown here is derived from an EMBL/GenBank/DDBJ whole genome shotgun (WGS) entry which is preliminary data.</text>
</comment>
<feature type="binding site" evidence="7">
    <location>
        <position position="186"/>
    </location>
    <ligand>
        <name>Zn(2+)</name>
        <dbReference type="ChEBI" id="CHEBI:29105"/>
        <label>2</label>
    </ligand>
</feature>
<evidence type="ECO:0000256" key="8">
    <source>
        <dbReference type="SAM" id="MobiDB-lite"/>
    </source>
</evidence>
<comment type="subunit">
    <text evidence="7">Monomer.</text>
</comment>
<comment type="catalytic activity">
    <reaction evidence="1 7">
        <text>an S-(2-hydroxyacyl)glutathione + H2O = a 2-hydroxy carboxylate + glutathione + H(+)</text>
        <dbReference type="Rhea" id="RHEA:21864"/>
        <dbReference type="ChEBI" id="CHEBI:15377"/>
        <dbReference type="ChEBI" id="CHEBI:15378"/>
        <dbReference type="ChEBI" id="CHEBI:57925"/>
        <dbReference type="ChEBI" id="CHEBI:58896"/>
        <dbReference type="ChEBI" id="CHEBI:71261"/>
        <dbReference type="EC" id="3.1.2.6"/>
    </reaction>
</comment>
<evidence type="ECO:0000256" key="1">
    <source>
        <dbReference type="ARBA" id="ARBA00001623"/>
    </source>
</evidence>
<feature type="binding site" evidence="7">
    <location>
        <position position="77"/>
    </location>
    <ligand>
        <name>Zn(2+)</name>
        <dbReference type="ChEBI" id="CHEBI:29105"/>
        <label>2</label>
    </ligand>
</feature>
<evidence type="ECO:0000256" key="6">
    <source>
        <dbReference type="ARBA" id="ARBA00022833"/>
    </source>
</evidence>
<feature type="binding site" evidence="7">
    <location>
        <position position="74"/>
    </location>
    <ligand>
        <name>Zn(2+)</name>
        <dbReference type="ChEBI" id="CHEBI:29105"/>
        <label>1</label>
    </ligand>
</feature>